<sequence length="476" mass="53875">MRVFKLILMLLSLCELLTNDQIMLLWRETIGHNCENSSARNFVTEGTTLFDILARSLRIVLTGGGGAGARRFLRGVRFALDKLVTSLTFRPSASSSLSVSKGFVLAMLVCDDLIITTAKTRLSTTTTALKKSIEGVCVDPLRKKDLSALDNLLLYKVEIVKFQKNVSTNINSFSHMKMQGVCFKAFVRIHRDFVERSGSDSRNDFPWKVHLYFKCSDTMFQLGPLNAVQTTNLFHPVRGVCNNLNDTYAHVSFFDIKNLVLEKMSEQKLAKLILEKATNLKKLKKRVITKFVSKLIDFATFLVPKIISILASTFPKLKRIFKKLRLPMIVCQISTLISSAVKKSIYLYSLISIFPLFSLYSPTELQGAYQLKKKRSYKLKQEQKSSLAKIVDLLTLLKDSEDLASTASRKLIVTLSKVDRCTEKNIPLIRIAFFESEVAKGALRKFIICRNEFGLFTLDSYAENSQEESTLHQPQV</sequence>
<feature type="signal peptide" evidence="1">
    <location>
        <begin position="1"/>
        <end position="19"/>
    </location>
</feature>
<proteinExistence type="predicted"/>
<dbReference type="Proteomes" id="UP000078200">
    <property type="component" value="Unassembled WGS sequence"/>
</dbReference>
<organism evidence="2 3">
    <name type="scientific">Glossina austeni</name>
    <name type="common">Savannah tsetse fly</name>
    <dbReference type="NCBI Taxonomy" id="7395"/>
    <lineage>
        <taxon>Eukaryota</taxon>
        <taxon>Metazoa</taxon>
        <taxon>Ecdysozoa</taxon>
        <taxon>Arthropoda</taxon>
        <taxon>Hexapoda</taxon>
        <taxon>Insecta</taxon>
        <taxon>Pterygota</taxon>
        <taxon>Neoptera</taxon>
        <taxon>Endopterygota</taxon>
        <taxon>Diptera</taxon>
        <taxon>Brachycera</taxon>
        <taxon>Muscomorpha</taxon>
        <taxon>Hippoboscoidea</taxon>
        <taxon>Glossinidae</taxon>
        <taxon>Glossina</taxon>
    </lineage>
</organism>
<evidence type="ECO:0000313" key="2">
    <source>
        <dbReference type="EnsemblMetazoa" id="GAUT000399-PA"/>
    </source>
</evidence>
<keyword evidence="3" id="KW-1185">Reference proteome</keyword>
<evidence type="ECO:0000313" key="3">
    <source>
        <dbReference type="Proteomes" id="UP000078200"/>
    </source>
</evidence>
<accession>A0A1A9UD22</accession>
<name>A0A1A9UD22_GLOAU</name>
<evidence type="ECO:0000256" key="1">
    <source>
        <dbReference type="SAM" id="SignalP"/>
    </source>
</evidence>
<dbReference type="VEuPathDB" id="VectorBase:GAUT000399"/>
<keyword evidence="1" id="KW-0732">Signal</keyword>
<reference evidence="2" key="1">
    <citation type="submission" date="2020-05" db="UniProtKB">
        <authorList>
            <consortium name="EnsemblMetazoa"/>
        </authorList>
    </citation>
    <scope>IDENTIFICATION</scope>
    <source>
        <strain evidence="2">TTRI</strain>
    </source>
</reference>
<feature type="chain" id="PRO_5008398410" evidence="1">
    <location>
        <begin position="20"/>
        <end position="476"/>
    </location>
</feature>
<dbReference type="AlphaFoldDB" id="A0A1A9UD22"/>
<dbReference type="EnsemblMetazoa" id="GAUT000399-RA">
    <property type="protein sequence ID" value="GAUT000399-PA"/>
    <property type="gene ID" value="GAUT000399"/>
</dbReference>
<protein>
    <submittedName>
        <fullName evidence="2">Uncharacterized protein</fullName>
    </submittedName>
</protein>